<dbReference type="Proteomes" id="UP001164020">
    <property type="component" value="Chromosome"/>
</dbReference>
<organism evidence="2 3">
    <name type="scientific">Jiella pelagia</name>
    <dbReference type="NCBI Taxonomy" id="2986949"/>
    <lineage>
        <taxon>Bacteria</taxon>
        <taxon>Pseudomonadati</taxon>
        <taxon>Pseudomonadota</taxon>
        <taxon>Alphaproteobacteria</taxon>
        <taxon>Hyphomicrobiales</taxon>
        <taxon>Aurantimonadaceae</taxon>
        <taxon>Jiella</taxon>
    </lineage>
</organism>
<evidence type="ECO:0000313" key="2">
    <source>
        <dbReference type="EMBL" id="WAP67287.1"/>
    </source>
</evidence>
<evidence type="ECO:0000256" key="1">
    <source>
        <dbReference type="SAM" id="MobiDB-lite"/>
    </source>
</evidence>
<evidence type="ECO:0000313" key="3">
    <source>
        <dbReference type="Proteomes" id="UP001164020"/>
    </source>
</evidence>
<reference evidence="2" key="1">
    <citation type="submission" date="2022-12" db="EMBL/GenBank/DDBJ databases">
        <title>Jiella pelagia sp. nov., isolated from phosphonate enriched culture of Northwest Pacific surface seawater.</title>
        <authorList>
            <person name="Shin D.Y."/>
            <person name="Hwang C.Y."/>
        </authorList>
    </citation>
    <scope>NUCLEOTIDE SEQUENCE</scope>
    <source>
        <strain evidence="2">HL-NP1</strain>
    </source>
</reference>
<sequence length="91" mass="9721">MPRAVGCFRQAGFEVLPYPVDYRTPGGVEVLRPSTASIRNVEKVHFASREYLGLLAYWLQGRTDALFPAPRAGEGTPIPEGSGSPASGTDG</sequence>
<feature type="region of interest" description="Disordered" evidence="1">
    <location>
        <begin position="69"/>
        <end position="91"/>
    </location>
</feature>
<gene>
    <name evidence="2" type="ORF">OH818_17135</name>
</gene>
<keyword evidence="3" id="KW-1185">Reference proteome</keyword>
<proteinExistence type="predicted"/>
<protein>
    <submittedName>
        <fullName evidence="2">Uncharacterized protein</fullName>
    </submittedName>
</protein>
<dbReference type="EMBL" id="CP114029">
    <property type="protein sequence ID" value="WAP67287.1"/>
    <property type="molecule type" value="Genomic_DNA"/>
</dbReference>
<name>A0ABY7BVA1_9HYPH</name>
<dbReference type="RefSeq" id="WP_268879739.1">
    <property type="nucleotide sequence ID" value="NZ_CP114029.1"/>
</dbReference>
<accession>A0ABY7BVA1</accession>